<comment type="caution">
    <text evidence="7">The sequence shown here is derived from an EMBL/GenBank/DDBJ whole genome shotgun (WGS) entry which is preliminary data.</text>
</comment>
<dbReference type="SMART" id="SM00584">
    <property type="entry name" value="TLDc"/>
    <property type="match status" value="1"/>
</dbReference>
<evidence type="ECO:0000313" key="7">
    <source>
        <dbReference type="EMBL" id="KAG5637154.1"/>
    </source>
</evidence>
<gene>
    <name evidence="7" type="ORF">H0H81_005598</name>
</gene>
<dbReference type="Proteomes" id="UP000717328">
    <property type="component" value="Unassembled WGS sequence"/>
</dbReference>
<feature type="region of interest" description="Disordered" evidence="5">
    <location>
        <begin position="143"/>
        <end position="260"/>
    </location>
</feature>
<keyword evidence="8" id="KW-1185">Reference proteome</keyword>
<feature type="region of interest" description="Disordered" evidence="5">
    <location>
        <begin position="31"/>
        <end position="78"/>
    </location>
</feature>
<feature type="compositionally biased region" description="Basic residues" evidence="5">
    <location>
        <begin position="333"/>
        <end position="343"/>
    </location>
</feature>
<name>A0A9P7K5I1_9AGAR</name>
<reference evidence="7" key="2">
    <citation type="submission" date="2021-10" db="EMBL/GenBank/DDBJ databases">
        <title>Phylogenomics reveals ancestral predisposition of the termite-cultivated fungus Termitomyces towards a domesticated lifestyle.</title>
        <authorList>
            <person name="Auxier B."/>
            <person name="Grum-Grzhimaylo A."/>
            <person name="Cardenas M.E."/>
            <person name="Lodge J.D."/>
            <person name="Laessoe T."/>
            <person name="Pedersen O."/>
            <person name="Smith M.E."/>
            <person name="Kuyper T.W."/>
            <person name="Franco-Molano E.A."/>
            <person name="Baroni T.J."/>
            <person name="Aanen D.K."/>
        </authorList>
    </citation>
    <scope>NUCLEOTIDE SEQUENCE</scope>
    <source>
        <strain evidence="7">D49</strain>
    </source>
</reference>
<keyword evidence="3" id="KW-0496">Mitochondrion</keyword>
<dbReference type="GO" id="GO:0005634">
    <property type="term" value="C:nucleus"/>
    <property type="evidence" value="ECO:0007669"/>
    <property type="project" value="TreeGrafter"/>
</dbReference>
<dbReference type="OrthoDB" id="26679at2759"/>
<dbReference type="InterPro" id="IPR006571">
    <property type="entry name" value="TLDc_dom"/>
</dbReference>
<dbReference type="EMBL" id="JABCKI010005856">
    <property type="protein sequence ID" value="KAG5637154.1"/>
    <property type="molecule type" value="Genomic_DNA"/>
</dbReference>
<feature type="domain" description="TLDc" evidence="6">
    <location>
        <begin position="466"/>
        <end position="647"/>
    </location>
</feature>
<comment type="subcellular location">
    <subcellularLocation>
        <location evidence="1">Mitochondrion</location>
    </subcellularLocation>
</comment>
<proteinExistence type="inferred from homology"/>
<comment type="similarity">
    <text evidence="2">Belongs to the OXR1 family.</text>
</comment>
<dbReference type="PROSITE" id="PS51886">
    <property type="entry name" value="TLDC"/>
    <property type="match status" value="1"/>
</dbReference>
<feature type="region of interest" description="Disordered" evidence="5">
    <location>
        <begin position="280"/>
        <end position="357"/>
    </location>
</feature>
<evidence type="ECO:0000256" key="3">
    <source>
        <dbReference type="ARBA" id="ARBA00023128"/>
    </source>
</evidence>
<dbReference type="AlphaFoldDB" id="A0A9P7K5I1"/>
<organism evidence="7 8">
    <name type="scientific">Sphagnurus paluster</name>
    <dbReference type="NCBI Taxonomy" id="117069"/>
    <lineage>
        <taxon>Eukaryota</taxon>
        <taxon>Fungi</taxon>
        <taxon>Dikarya</taxon>
        <taxon>Basidiomycota</taxon>
        <taxon>Agaricomycotina</taxon>
        <taxon>Agaricomycetes</taxon>
        <taxon>Agaricomycetidae</taxon>
        <taxon>Agaricales</taxon>
        <taxon>Tricholomatineae</taxon>
        <taxon>Lyophyllaceae</taxon>
        <taxon>Sphagnurus</taxon>
    </lineage>
</organism>
<evidence type="ECO:0000256" key="5">
    <source>
        <dbReference type="SAM" id="MobiDB-lite"/>
    </source>
</evidence>
<dbReference type="PANTHER" id="PTHR23354:SF62">
    <property type="entry name" value="MUSTARD, ISOFORM V"/>
    <property type="match status" value="1"/>
</dbReference>
<sequence length="648" mass="69632">MAPSRPISSGSFVSVGDKDLTHEAMEDKFATLFSPATPRASPTPESMSGKYGPIPARPLPRPRSVRRDTSDSDFGDFVSVSASEDPLGSFEFEEATAAVADRSSKGSNFFDKFAQDAKAAADRNKHNVLDELLMHEDDPLYWLKDEGKIGGDDTTIQPDKSSPPDLTGAPEIPLSDPSSPLNDLDHDFFTTKPSSNTLNEPRPHHPHRNTTRPDHSPTRSSTLALPATLAPPLADTSIATPTPSEPISDPLSSTVPRPIPQHSYSTLGTFSSRWMASLLPSSAKSPPRPTLDSLFSEPAPQQKARHAHSTSRPASPPPPGSQFRAISLPPGHAHPHAHQHQHAHTAPSVKDVHISHGTPFAAPFAPHVFTPPTGAPGYAGEAYDWDKGYSEELERDLQVGAHGEREREMIKVGVGVGGGSRGSVVGKPKDAAMAKQLARDSLDVGLLIEQRLGKVELCERKASTTPVLSDELLRPHLPALARLPRRWTLVYSLDQHGISLNTLYTRSEAYTQVRLGTPAPAGALLVIRDAGDGLFGVWMGKDGVRPSRGKGYYGSGESFLWKYTPTSGELKVFKWTGRNDYIALCEPEFISFGGGDGNYGLYLDEALCDGSSAPCPTFANEPLCSPAPSPGMVVPFECVGLEVWGVGP</sequence>
<evidence type="ECO:0000256" key="2">
    <source>
        <dbReference type="ARBA" id="ARBA00009540"/>
    </source>
</evidence>
<dbReference type="GO" id="GO:0006979">
    <property type="term" value="P:response to oxidative stress"/>
    <property type="evidence" value="ECO:0007669"/>
    <property type="project" value="TreeGrafter"/>
</dbReference>
<protein>
    <recommendedName>
        <fullName evidence="4">Oxidation resistance protein 1</fullName>
    </recommendedName>
</protein>
<dbReference type="GO" id="GO:0005739">
    <property type="term" value="C:mitochondrion"/>
    <property type="evidence" value="ECO:0007669"/>
    <property type="project" value="UniProtKB-SubCell"/>
</dbReference>
<evidence type="ECO:0000313" key="8">
    <source>
        <dbReference type="Proteomes" id="UP000717328"/>
    </source>
</evidence>
<accession>A0A9P7K5I1</accession>
<evidence type="ECO:0000259" key="6">
    <source>
        <dbReference type="PROSITE" id="PS51886"/>
    </source>
</evidence>
<feature type="compositionally biased region" description="Low complexity" evidence="5">
    <location>
        <begin position="220"/>
        <end position="237"/>
    </location>
</feature>
<evidence type="ECO:0000256" key="1">
    <source>
        <dbReference type="ARBA" id="ARBA00004173"/>
    </source>
</evidence>
<dbReference type="Pfam" id="PF07534">
    <property type="entry name" value="TLD"/>
    <property type="match status" value="1"/>
</dbReference>
<evidence type="ECO:0000256" key="4">
    <source>
        <dbReference type="ARBA" id="ARBA00040604"/>
    </source>
</evidence>
<dbReference type="PANTHER" id="PTHR23354">
    <property type="entry name" value="NUCLEOLAR PROTEIN 7/ESTROGEN RECEPTOR COACTIVATOR-RELATED"/>
    <property type="match status" value="1"/>
</dbReference>
<reference evidence="7" key="1">
    <citation type="submission" date="2021-02" db="EMBL/GenBank/DDBJ databases">
        <authorList>
            <person name="Nieuwenhuis M."/>
            <person name="Van De Peppel L.J.J."/>
        </authorList>
    </citation>
    <scope>NUCLEOTIDE SEQUENCE</scope>
    <source>
        <strain evidence="7">D49</strain>
    </source>
</reference>